<reference evidence="1 2" key="1">
    <citation type="submission" date="2014-03" db="EMBL/GenBank/DDBJ databases">
        <title>Genomics of Bifidobacteria.</title>
        <authorList>
            <person name="Ventura M."/>
            <person name="Milani C."/>
            <person name="Lugli G.A."/>
        </authorList>
    </citation>
    <scope>NUCLEOTIDE SEQUENCE [LARGE SCALE GENOMIC DNA]</scope>
    <source>
        <strain evidence="1 2">LMG 11591</strain>
    </source>
</reference>
<dbReference type="EMBL" id="JGZB01000005">
    <property type="protein sequence ID" value="KFI67976.1"/>
    <property type="molecule type" value="Genomic_DNA"/>
</dbReference>
<keyword evidence="1" id="KW-0067">ATP-binding</keyword>
<dbReference type="Proteomes" id="UP000029052">
    <property type="component" value="Unassembled WGS sequence"/>
</dbReference>
<gene>
    <name evidence="1" type="ORF">BMAGN_1568</name>
</gene>
<sequence>MEIELGIQNAPRAVTFATDATAQEVAETIKSALAANEPIELLDNKGRNILVPANMLAYAVIGSEARHAVGFNNLD</sequence>
<keyword evidence="1" id="KW-0547">Nucleotide-binding</keyword>
<dbReference type="GO" id="GO:0005524">
    <property type="term" value="F:ATP binding"/>
    <property type="evidence" value="ECO:0007669"/>
    <property type="project" value="UniProtKB-KW"/>
</dbReference>
<dbReference type="eggNOG" id="ENOG5031HGW">
    <property type="taxonomic scope" value="Bacteria"/>
</dbReference>
<protein>
    <submittedName>
        <fullName evidence="1">Putative ATP-binding protein</fullName>
    </submittedName>
</protein>
<proteinExistence type="predicted"/>
<dbReference type="STRING" id="1692.BMAGN_1568"/>
<dbReference type="InterPro" id="IPR021456">
    <property type="entry name" value="DUF3107"/>
</dbReference>
<dbReference type="AlphaFoldDB" id="A0A087BAC6"/>
<evidence type="ECO:0000313" key="1">
    <source>
        <dbReference type="EMBL" id="KFI67976.1"/>
    </source>
</evidence>
<organism evidence="1 2">
    <name type="scientific">Bifidobacterium magnum</name>
    <dbReference type="NCBI Taxonomy" id="1692"/>
    <lineage>
        <taxon>Bacteria</taxon>
        <taxon>Bacillati</taxon>
        <taxon>Actinomycetota</taxon>
        <taxon>Actinomycetes</taxon>
        <taxon>Bifidobacteriales</taxon>
        <taxon>Bifidobacteriaceae</taxon>
        <taxon>Bifidobacterium</taxon>
    </lineage>
</organism>
<dbReference type="RefSeq" id="WP_022859539.1">
    <property type="nucleotide sequence ID" value="NZ_JGZB01000005.1"/>
</dbReference>
<evidence type="ECO:0000313" key="2">
    <source>
        <dbReference type="Proteomes" id="UP000029052"/>
    </source>
</evidence>
<name>A0A087BAC6_9BIFI</name>
<accession>A0A087BAC6</accession>
<keyword evidence="2" id="KW-1185">Reference proteome</keyword>
<dbReference type="Pfam" id="PF11305">
    <property type="entry name" value="DUF3107"/>
    <property type="match status" value="1"/>
</dbReference>
<comment type="caution">
    <text evidence="1">The sequence shown here is derived from an EMBL/GenBank/DDBJ whole genome shotgun (WGS) entry which is preliminary data.</text>
</comment>